<evidence type="ECO:0000256" key="1">
    <source>
        <dbReference type="SAM" id="Phobius"/>
    </source>
</evidence>
<dbReference type="EMBL" id="FNVR01000029">
    <property type="protein sequence ID" value="SEG37310.1"/>
    <property type="molecule type" value="Genomic_DNA"/>
</dbReference>
<sequence length="194" mass="23217">MDRWKELINYLDMSAEWVQVILAGFALYLAWNYLGQHDEKVRVEFRLQLIKDTMANVIKFQDNYNKIFRVEPEILNSNKFFLTVVADVVRDYENKISYYPEVDSKYFEIDLNVKLINSSELTQAHQVYKSTFILYKEIFEKLKERKVQGEDLKNLLKKIPLSPYSKDNDLSLKMTESYRNLMDALLFEFNKRPI</sequence>
<evidence type="ECO:0000313" key="3">
    <source>
        <dbReference type="Proteomes" id="UP000236736"/>
    </source>
</evidence>
<feature type="transmembrane region" description="Helical" evidence="1">
    <location>
        <begin position="17"/>
        <end position="34"/>
    </location>
</feature>
<proteinExistence type="predicted"/>
<keyword evidence="1" id="KW-1133">Transmembrane helix</keyword>
<dbReference type="RefSeq" id="WP_103926176.1">
    <property type="nucleotide sequence ID" value="NZ_FNVR01000029.1"/>
</dbReference>
<keyword evidence="1" id="KW-0812">Transmembrane</keyword>
<keyword evidence="1" id="KW-0472">Membrane</keyword>
<dbReference type="Proteomes" id="UP000236736">
    <property type="component" value="Unassembled WGS sequence"/>
</dbReference>
<keyword evidence="3" id="KW-1185">Reference proteome</keyword>
<reference evidence="3" key="1">
    <citation type="submission" date="2016-10" db="EMBL/GenBank/DDBJ databases">
        <authorList>
            <person name="Varghese N."/>
            <person name="Submissions S."/>
        </authorList>
    </citation>
    <scope>NUCLEOTIDE SEQUENCE [LARGE SCALE GENOMIC DNA]</scope>
    <source>
        <strain evidence="3">DSM 17298</strain>
    </source>
</reference>
<dbReference type="AlphaFoldDB" id="A0A1H5ZMH3"/>
<accession>A0A1H5ZMH3</accession>
<evidence type="ECO:0000313" key="2">
    <source>
        <dbReference type="EMBL" id="SEG37310.1"/>
    </source>
</evidence>
<gene>
    <name evidence="2" type="ORF">SAMN03080598_03588</name>
</gene>
<protein>
    <submittedName>
        <fullName evidence="2">Uncharacterized protein</fullName>
    </submittedName>
</protein>
<organism evidence="2 3">
    <name type="scientific">Algoriphagus boritolerans DSM 17298 = JCM 18970</name>
    <dbReference type="NCBI Taxonomy" id="1120964"/>
    <lineage>
        <taxon>Bacteria</taxon>
        <taxon>Pseudomonadati</taxon>
        <taxon>Bacteroidota</taxon>
        <taxon>Cytophagia</taxon>
        <taxon>Cytophagales</taxon>
        <taxon>Cyclobacteriaceae</taxon>
        <taxon>Algoriphagus</taxon>
    </lineage>
</organism>
<name>A0A1H5ZMH3_9BACT</name>